<comment type="subcellular location">
    <subcellularLocation>
        <location evidence="1">Cell membrane</location>
        <topology evidence="1">Multi-pass membrane protein</topology>
    </subcellularLocation>
</comment>
<evidence type="ECO:0000256" key="2">
    <source>
        <dbReference type="ARBA" id="ARBA00022475"/>
    </source>
</evidence>
<feature type="compositionally biased region" description="Polar residues" evidence="6">
    <location>
        <begin position="646"/>
        <end position="655"/>
    </location>
</feature>
<dbReference type="SUPFAM" id="SSF103190">
    <property type="entry name" value="Sensory domain-like"/>
    <property type="match status" value="1"/>
</dbReference>
<dbReference type="InterPro" id="IPR029151">
    <property type="entry name" value="Sensor-like_sf"/>
</dbReference>
<protein>
    <submittedName>
        <fullName evidence="10">Adenylate cyclase</fullName>
        <ecNumber evidence="10">4.6.1.1</ecNumber>
    </submittedName>
</protein>
<evidence type="ECO:0000313" key="11">
    <source>
        <dbReference type="Proteomes" id="UP000580856"/>
    </source>
</evidence>
<dbReference type="Gene3D" id="3.30.450.20">
    <property type="entry name" value="PAS domain"/>
    <property type="match status" value="1"/>
</dbReference>
<accession>A0A846QN97</accession>
<dbReference type="CDD" id="cd07302">
    <property type="entry name" value="CHD"/>
    <property type="match status" value="1"/>
</dbReference>
<feature type="compositionally biased region" description="Pro residues" evidence="6">
    <location>
        <begin position="578"/>
        <end position="597"/>
    </location>
</feature>
<dbReference type="InterPro" id="IPR001054">
    <property type="entry name" value="A/G_cyclase"/>
</dbReference>
<dbReference type="InterPro" id="IPR003660">
    <property type="entry name" value="HAMP_dom"/>
</dbReference>
<dbReference type="Pfam" id="PF00672">
    <property type="entry name" value="HAMP"/>
    <property type="match status" value="1"/>
</dbReference>
<dbReference type="GO" id="GO:0006171">
    <property type="term" value="P:cAMP biosynthetic process"/>
    <property type="evidence" value="ECO:0007669"/>
    <property type="project" value="TreeGrafter"/>
</dbReference>
<sequence length="665" mass="72275">MSFFRELSEKMREMSAPDELMGEVLTREGVITEAQLAKAVEHQQAAEQRGEPENLAKAVVCLGFAEEGRVLGVLNRAYGIEAKSVDEDIEKLIEEQANRNFFTRMRVPIRFKLSVTLAFFLLLSMFVLSYFLLQRQANNLYKESIKAGKISLTYFADEAKVPIINEDTLRLNSLVRKVTEVEGLLYAAIVDRENLTLAHNDLQKVGKPLTLPGRVGAETQEGNLSYFRRVTVDGREILNMSSPVTFQGKELGTVHVGISLDFIQDRIAHEKVFIYVVTVAFFLAGMAVAGLLGTNFSRPISRLVVATREISSGNYHHKVDFKRKDEFGDLARAFNFMSHELWLKSIMRESFGRYVSTTIRDLILADPQSVWLKGVRNEATIMFADVRGFTKYSEAHEPEVVVEQLNEFFDTAAKYIAQYGGYIDKFIGDEVLAVFGGLPNSTGDHAQNAVRASWAMQQELASRASDRNPVLGRVGVSINTGTVVSGNIGSEVRMEYTVIGDSVNVASRLNGLAGPGEIVLSESTFERVQSFVAASQLQPQMVKGKTAPLQPYSVDRVLAPDEGPAPPPKLFSGTGVAAPPPPKAGPAAAAPPPPPKTRPVAPSAPDAGKTAAPRPSAPKPAGAKPAGAKPAQPAARPAPKQAPSASGTPQDTQQRPAPKPGPPKK</sequence>
<dbReference type="PROSITE" id="PS50125">
    <property type="entry name" value="GUANYLATE_CYCLASE_2"/>
    <property type="match status" value="1"/>
</dbReference>
<evidence type="ECO:0000256" key="6">
    <source>
        <dbReference type="SAM" id="MobiDB-lite"/>
    </source>
</evidence>
<dbReference type="Gene3D" id="3.30.70.1230">
    <property type="entry name" value="Nucleotide cyclase"/>
    <property type="match status" value="1"/>
</dbReference>
<evidence type="ECO:0000256" key="5">
    <source>
        <dbReference type="ARBA" id="ARBA00023136"/>
    </source>
</evidence>
<dbReference type="Gene3D" id="6.10.340.10">
    <property type="match status" value="1"/>
</dbReference>
<dbReference type="InterPro" id="IPR033463">
    <property type="entry name" value="sCache_3"/>
</dbReference>
<dbReference type="PANTHER" id="PTHR43081">
    <property type="entry name" value="ADENYLATE CYCLASE, TERMINAL-DIFFERENTIATION SPECIFIC-RELATED"/>
    <property type="match status" value="1"/>
</dbReference>
<dbReference type="SMART" id="SM00304">
    <property type="entry name" value="HAMP"/>
    <property type="match status" value="1"/>
</dbReference>
<evidence type="ECO:0000256" key="7">
    <source>
        <dbReference type="SAM" id="Phobius"/>
    </source>
</evidence>
<feature type="transmembrane region" description="Helical" evidence="7">
    <location>
        <begin position="113"/>
        <end position="133"/>
    </location>
</feature>
<dbReference type="InterPro" id="IPR037257">
    <property type="entry name" value="T2SS_E_N_sf"/>
</dbReference>
<feature type="compositionally biased region" description="Low complexity" evidence="6">
    <location>
        <begin position="598"/>
        <end position="645"/>
    </location>
</feature>
<dbReference type="SUPFAM" id="SSF55073">
    <property type="entry name" value="Nucleotide cyclase"/>
    <property type="match status" value="1"/>
</dbReference>
<dbReference type="AlphaFoldDB" id="A0A846QN97"/>
<feature type="domain" description="HAMP" evidence="9">
    <location>
        <begin position="294"/>
        <end position="346"/>
    </location>
</feature>
<evidence type="ECO:0000256" key="1">
    <source>
        <dbReference type="ARBA" id="ARBA00004651"/>
    </source>
</evidence>
<dbReference type="InterPro" id="IPR029787">
    <property type="entry name" value="Nucleotide_cyclase"/>
</dbReference>
<organism evidence="10 11">
    <name type="scientific">Desulfobaculum xiamenense</name>
    <dbReference type="NCBI Taxonomy" id="995050"/>
    <lineage>
        <taxon>Bacteria</taxon>
        <taxon>Pseudomonadati</taxon>
        <taxon>Thermodesulfobacteriota</taxon>
        <taxon>Desulfovibrionia</taxon>
        <taxon>Desulfovibrionales</taxon>
        <taxon>Desulfovibrionaceae</taxon>
        <taxon>Desulfobaculum</taxon>
    </lineage>
</organism>
<dbReference type="CDD" id="cd06225">
    <property type="entry name" value="HAMP"/>
    <property type="match status" value="1"/>
</dbReference>
<dbReference type="Proteomes" id="UP000580856">
    <property type="component" value="Unassembled WGS sequence"/>
</dbReference>
<dbReference type="EC" id="4.6.1.1" evidence="10"/>
<evidence type="ECO:0000259" key="8">
    <source>
        <dbReference type="PROSITE" id="PS50125"/>
    </source>
</evidence>
<feature type="domain" description="Guanylate cyclase" evidence="8">
    <location>
        <begin position="380"/>
        <end position="510"/>
    </location>
</feature>
<feature type="region of interest" description="Disordered" evidence="6">
    <location>
        <begin position="556"/>
        <end position="665"/>
    </location>
</feature>
<dbReference type="RefSeq" id="WP_167940942.1">
    <property type="nucleotide sequence ID" value="NZ_JAATJA010000001.1"/>
</dbReference>
<keyword evidence="4 7" id="KW-1133">Transmembrane helix</keyword>
<keyword evidence="2" id="KW-1003">Cell membrane</keyword>
<evidence type="ECO:0000313" key="10">
    <source>
        <dbReference type="EMBL" id="NJB67932.1"/>
    </source>
</evidence>
<name>A0A846QN97_9BACT</name>
<dbReference type="Pfam" id="PF00211">
    <property type="entry name" value="Guanylate_cyc"/>
    <property type="match status" value="1"/>
</dbReference>
<evidence type="ECO:0000256" key="4">
    <source>
        <dbReference type="ARBA" id="ARBA00022989"/>
    </source>
</evidence>
<dbReference type="EMBL" id="JAATJA010000001">
    <property type="protein sequence ID" value="NJB67932.1"/>
    <property type="molecule type" value="Genomic_DNA"/>
</dbReference>
<proteinExistence type="predicted"/>
<keyword evidence="11" id="KW-1185">Reference proteome</keyword>
<feature type="transmembrane region" description="Helical" evidence="7">
    <location>
        <begin position="272"/>
        <end position="292"/>
    </location>
</feature>
<evidence type="ECO:0000256" key="3">
    <source>
        <dbReference type="ARBA" id="ARBA00022692"/>
    </source>
</evidence>
<gene>
    <name evidence="10" type="ORF">GGQ74_001572</name>
</gene>
<dbReference type="GO" id="GO:0005886">
    <property type="term" value="C:plasma membrane"/>
    <property type="evidence" value="ECO:0007669"/>
    <property type="project" value="UniProtKB-SubCell"/>
</dbReference>
<dbReference type="Pfam" id="PF17203">
    <property type="entry name" value="sCache_3_2"/>
    <property type="match status" value="1"/>
</dbReference>
<keyword evidence="10" id="KW-0456">Lyase</keyword>
<dbReference type="GO" id="GO:0004016">
    <property type="term" value="F:adenylate cyclase activity"/>
    <property type="evidence" value="ECO:0007669"/>
    <property type="project" value="UniProtKB-EC"/>
</dbReference>
<dbReference type="PROSITE" id="PS50885">
    <property type="entry name" value="HAMP"/>
    <property type="match status" value="1"/>
</dbReference>
<keyword evidence="3 7" id="KW-0812">Transmembrane</keyword>
<dbReference type="SMART" id="SM00044">
    <property type="entry name" value="CYCc"/>
    <property type="match status" value="1"/>
</dbReference>
<dbReference type="SUPFAM" id="SSF160246">
    <property type="entry name" value="EspE N-terminal domain-like"/>
    <property type="match status" value="1"/>
</dbReference>
<evidence type="ECO:0000259" key="9">
    <source>
        <dbReference type="PROSITE" id="PS50885"/>
    </source>
</evidence>
<dbReference type="GO" id="GO:0035556">
    <property type="term" value="P:intracellular signal transduction"/>
    <property type="evidence" value="ECO:0007669"/>
    <property type="project" value="InterPro"/>
</dbReference>
<dbReference type="SUPFAM" id="SSF158472">
    <property type="entry name" value="HAMP domain-like"/>
    <property type="match status" value="1"/>
</dbReference>
<comment type="caution">
    <text evidence="10">The sequence shown here is derived from an EMBL/GenBank/DDBJ whole genome shotgun (WGS) entry which is preliminary data.</text>
</comment>
<reference evidence="10 11" key="1">
    <citation type="submission" date="2020-03" db="EMBL/GenBank/DDBJ databases">
        <title>Genomic Encyclopedia of Type Strains, Phase IV (KMG-IV): sequencing the most valuable type-strain genomes for metagenomic binning, comparative biology and taxonomic classification.</title>
        <authorList>
            <person name="Goeker M."/>
        </authorList>
    </citation>
    <scope>NUCLEOTIDE SEQUENCE [LARGE SCALE GENOMIC DNA]</scope>
    <source>
        <strain evidence="10 11">DSM 24233</strain>
    </source>
</reference>
<dbReference type="PANTHER" id="PTHR43081:SF1">
    <property type="entry name" value="ADENYLATE CYCLASE, TERMINAL-DIFFERENTIATION SPECIFIC"/>
    <property type="match status" value="1"/>
</dbReference>
<dbReference type="InterPro" id="IPR050697">
    <property type="entry name" value="Adenylyl/Guanylyl_Cyclase_3/4"/>
</dbReference>
<keyword evidence="5 7" id="KW-0472">Membrane</keyword>